<evidence type="ECO:0000313" key="2">
    <source>
        <dbReference type="EMBL" id="EOA14999.1"/>
    </source>
</evidence>
<organism evidence="2 3">
    <name type="scientific">Capsella rubella</name>
    <dbReference type="NCBI Taxonomy" id="81985"/>
    <lineage>
        <taxon>Eukaryota</taxon>
        <taxon>Viridiplantae</taxon>
        <taxon>Streptophyta</taxon>
        <taxon>Embryophyta</taxon>
        <taxon>Tracheophyta</taxon>
        <taxon>Spermatophyta</taxon>
        <taxon>Magnoliopsida</taxon>
        <taxon>eudicotyledons</taxon>
        <taxon>Gunneridae</taxon>
        <taxon>Pentapetalae</taxon>
        <taxon>rosids</taxon>
        <taxon>malvids</taxon>
        <taxon>Brassicales</taxon>
        <taxon>Brassicaceae</taxon>
        <taxon>Camelineae</taxon>
        <taxon>Capsella</taxon>
    </lineage>
</organism>
<dbReference type="PANTHER" id="PTHR31900">
    <property type="entry name" value="F-BOX/RNI SUPERFAMILY PROTEIN-RELATED"/>
    <property type="match status" value="1"/>
</dbReference>
<proteinExistence type="predicted"/>
<dbReference type="Gene3D" id="1.20.1280.50">
    <property type="match status" value="1"/>
</dbReference>
<dbReference type="Pfam" id="PF00646">
    <property type="entry name" value="F-box"/>
    <property type="match status" value="1"/>
</dbReference>
<evidence type="ECO:0000259" key="1">
    <source>
        <dbReference type="PROSITE" id="PS50181"/>
    </source>
</evidence>
<dbReference type="AlphaFoldDB" id="R0GE87"/>
<dbReference type="InterPro" id="IPR050232">
    <property type="entry name" value="FBL13/AtMIF1-like"/>
</dbReference>
<dbReference type="Gene3D" id="3.80.10.10">
    <property type="entry name" value="Ribonuclease Inhibitor"/>
    <property type="match status" value="1"/>
</dbReference>
<dbReference type="STRING" id="81985.R0GE87"/>
<dbReference type="PROSITE" id="PS50181">
    <property type="entry name" value="FBOX"/>
    <property type="match status" value="1"/>
</dbReference>
<dbReference type="InterPro" id="IPR053781">
    <property type="entry name" value="F-box_AtFBL13-like"/>
</dbReference>
<dbReference type="InterPro" id="IPR055411">
    <property type="entry name" value="LRR_FXL15/At3g58940/PEG3-like"/>
</dbReference>
<protein>
    <recommendedName>
        <fullName evidence="1">F-box domain-containing protein</fullName>
    </recommendedName>
</protein>
<dbReference type="SUPFAM" id="SSF81383">
    <property type="entry name" value="F-box domain"/>
    <property type="match status" value="1"/>
</dbReference>
<dbReference type="InterPro" id="IPR006566">
    <property type="entry name" value="FBD"/>
</dbReference>
<evidence type="ECO:0000313" key="3">
    <source>
        <dbReference type="Proteomes" id="UP000029121"/>
    </source>
</evidence>
<dbReference type="InterPro" id="IPR036047">
    <property type="entry name" value="F-box-like_dom_sf"/>
</dbReference>
<dbReference type="Proteomes" id="UP000029121">
    <property type="component" value="Unassembled WGS sequence"/>
</dbReference>
<dbReference type="PANTHER" id="PTHR31900:SF25">
    <property type="entry name" value="FBD DOMAIN-CONTAINING PROTEIN"/>
    <property type="match status" value="1"/>
</dbReference>
<dbReference type="InterPro" id="IPR001810">
    <property type="entry name" value="F-box_dom"/>
</dbReference>
<accession>R0GE87</accession>
<feature type="domain" description="F-box" evidence="1">
    <location>
        <begin position="11"/>
        <end position="47"/>
    </location>
</feature>
<dbReference type="SMART" id="SM00579">
    <property type="entry name" value="FBD"/>
    <property type="match status" value="1"/>
</dbReference>
<gene>
    <name evidence="2" type="ORF">CARUB_v10028348mg</name>
</gene>
<dbReference type="Pfam" id="PF08387">
    <property type="entry name" value="FBD"/>
    <property type="match status" value="1"/>
</dbReference>
<sequence length="430" mass="49941">MERSTKRLISKDRLSQLPDPLLCRILNHLPTKEVVRTSVLSTTWRSLWLWVPSFELNSQKFQDFDAFVSFGDRYFDYGRVSCIDKVKLTIEEPDYGVDDPSYFTTWFDVLVKSKIRHLDVKSRLDLGYHKIPLTFYTCETLVYLKLTLVRFDDVEFVSLPCLKTMHLKYFLYPNEATFERLVSSCPVLEELKIDECFNHHTKFCRVLSKSLIRLIIRKRYSLQEYGSRVVIDAPQLHFLSIYGYLSESFTITNMDSNAKLDISLAFPSNGINIRGFLLGVSKVRDMTMCAKTIKLIKEYATIFGPLPLFGCVSRLCVTLCVFDLKWLPTFLESCPNLKSLILVMNPFECSSVPKCLLSCLEFVGFETSILGYTSEMELVRYFLVNSAILKKLTLRLHYNAIRQYDIFNKLLKIPKRCRACEVVPTLLQFI</sequence>
<dbReference type="EMBL" id="KB870812">
    <property type="protein sequence ID" value="EOA14999.1"/>
    <property type="molecule type" value="Genomic_DNA"/>
</dbReference>
<name>R0GE87_9BRAS</name>
<keyword evidence="3" id="KW-1185">Reference proteome</keyword>
<dbReference type="Pfam" id="PF24758">
    <property type="entry name" value="LRR_At5g56370"/>
    <property type="match status" value="1"/>
</dbReference>
<dbReference type="SUPFAM" id="SSF52047">
    <property type="entry name" value="RNI-like"/>
    <property type="match status" value="1"/>
</dbReference>
<dbReference type="InterPro" id="IPR032675">
    <property type="entry name" value="LRR_dom_sf"/>
</dbReference>
<dbReference type="SMART" id="SM00256">
    <property type="entry name" value="FBOX"/>
    <property type="match status" value="1"/>
</dbReference>
<reference evidence="3" key="1">
    <citation type="journal article" date="2013" name="Nat. Genet.">
        <title>The Capsella rubella genome and the genomic consequences of rapid mating system evolution.</title>
        <authorList>
            <person name="Slotte T."/>
            <person name="Hazzouri K.M."/>
            <person name="Agren J.A."/>
            <person name="Koenig D."/>
            <person name="Maumus F."/>
            <person name="Guo Y.L."/>
            <person name="Steige K."/>
            <person name="Platts A.E."/>
            <person name="Escobar J.S."/>
            <person name="Newman L.K."/>
            <person name="Wang W."/>
            <person name="Mandakova T."/>
            <person name="Vello E."/>
            <person name="Smith L.M."/>
            <person name="Henz S.R."/>
            <person name="Steffen J."/>
            <person name="Takuno S."/>
            <person name="Brandvain Y."/>
            <person name="Coop G."/>
            <person name="Andolfatto P."/>
            <person name="Hu T.T."/>
            <person name="Blanchette M."/>
            <person name="Clark R.M."/>
            <person name="Quesneville H."/>
            <person name="Nordborg M."/>
            <person name="Gaut B.S."/>
            <person name="Lysak M.A."/>
            <person name="Jenkins J."/>
            <person name="Grimwood J."/>
            <person name="Chapman J."/>
            <person name="Prochnik S."/>
            <person name="Shu S."/>
            <person name="Rokhsar D."/>
            <person name="Schmutz J."/>
            <person name="Weigel D."/>
            <person name="Wright S.I."/>
        </authorList>
    </citation>
    <scope>NUCLEOTIDE SEQUENCE [LARGE SCALE GENOMIC DNA]</scope>
    <source>
        <strain evidence="3">cv. Monte Gargano</strain>
    </source>
</reference>
<dbReference type="CDD" id="cd22160">
    <property type="entry name" value="F-box_AtFBL13-like"/>
    <property type="match status" value="1"/>
</dbReference>